<name>A0AC35ETY2_9BILA</name>
<proteinExistence type="predicted"/>
<reference evidence="2" key="1">
    <citation type="submission" date="2022-11" db="UniProtKB">
        <authorList>
            <consortium name="WormBaseParasite"/>
        </authorList>
    </citation>
    <scope>IDENTIFICATION</scope>
</reference>
<evidence type="ECO:0000313" key="1">
    <source>
        <dbReference type="Proteomes" id="UP000887580"/>
    </source>
</evidence>
<protein>
    <submittedName>
        <fullName evidence="2">Uncharacterized protein</fullName>
    </submittedName>
</protein>
<dbReference type="Proteomes" id="UP000887580">
    <property type="component" value="Unplaced"/>
</dbReference>
<organism evidence="1 2">
    <name type="scientific">Panagrolaimus sp. PS1159</name>
    <dbReference type="NCBI Taxonomy" id="55785"/>
    <lineage>
        <taxon>Eukaryota</taxon>
        <taxon>Metazoa</taxon>
        <taxon>Ecdysozoa</taxon>
        <taxon>Nematoda</taxon>
        <taxon>Chromadorea</taxon>
        <taxon>Rhabditida</taxon>
        <taxon>Tylenchina</taxon>
        <taxon>Panagrolaimomorpha</taxon>
        <taxon>Panagrolaimoidea</taxon>
        <taxon>Panagrolaimidae</taxon>
        <taxon>Panagrolaimus</taxon>
    </lineage>
</organism>
<dbReference type="WBParaSite" id="PS1159_v2.g10684.t1">
    <property type="protein sequence ID" value="PS1159_v2.g10684.t1"/>
    <property type="gene ID" value="PS1159_v2.g10684"/>
</dbReference>
<sequence length="459" mass="52322">MISESEAFFPASIFVPSTVENFRTKENRTIPIHFNSNHTFEGNILFKCEDSYYCEVIVPKNETFIQLSKENNYSVTIDVIVLAKFVGFNELEVVMNDTVIFQHRLRILRSSTEHILAKVFTAVTAIFIFFVTFLMGTQLSIDCIWQIMKRPVGPLTGFFCQFGIMPLVAYGLAKTILPSEDKALQFSLFAAGCSPGGGKSSFWTIIFNGNLDLSVSMTLTQTIGAMAMMPLWIYTLGSTFFDERIQVPFLSLSESLASLIIPSALGMIFIHYKRHLMEKCRRWIKIATWIATFAFTAFGCYVNIYVFYLFTWRILACACIQPWCGYIIAYFIAWIFKQNHTDRLTIAIETGVQNIGIAMIMLMFSLPEPEVDIAIVQPIAILLTTDKPLLIMYFIRKLYRKCKSKKTVPTENVKYHHNLWLNGNSPSLTPKKTSANEKNSKFTEINEQNSNNSKTDLLN</sequence>
<evidence type="ECO:0000313" key="2">
    <source>
        <dbReference type="WBParaSite" id="PS1159_v2.g10684.t1"/>
    </source>
</evidence>
<accession>A0AC35ETY2</accession>